<keyword evidence="2" id="KW-0645">Protease</keyword>
<evidence type="ECO:0000256" key="1">
    <source>
        <dbReference type="ARBA" id="ARBA00005234"/>
    </source>
</evidence>
<keyword evidence="7" id="KW-1185">Reference proteome</keyword>
<name>A0A0D3BH57_BRAOL</name>
<proteinExistence type="inferred from homology"/>
<dbReference type="Proteomes" id="UP000032141">
    <property type="component" value="Chromosome C3"/>
</dbReference>
<evidence type="ECO:0000256" key="3">
    <source>
        <dbReference type="ARBA" id="ARBA00022801"/>
    </source>
</evidence>
<protein>
    <submittedName>
        <fullName evidence="6">Uncharacterized protein</fullName>
    </submittedName>
</protein>
<dbReference type="Gene3D" id="3.40.395.10">
    <property type="entry name" value="Adenoviral Proteinase, Chain A"/>
    <property type="match status" value="1"/>
</dbReference>
<dbReference type="Pfam" id="PF02902">
    <property type="entry name" value="Peptidase_C48"/>
    <property type="match status" value="1"/>
</dbReference>
<reference evidence="6" key="2">
    <citation type="submission" date="2015-03" db="UniProtKB">
        <authorList>
            <consortium name="EnsemblPlants"/>
        </authorList>
    </citation>
    <scope>IDENTIFICATION</scope>
</reference>
<dbReference type="Gramene" id="Bo3g127280.1">
    <property type="protein sequence ID" value="Bo3g127280.1"/>
    <property type="gene ID" value="Bo3g127280"/>
</dbReference>
<evidence type="ECO:0000259" key="4">
    <source>
        <dbReference type="Pfam" id="PF02902"/>
    </source>
</evidence>
<evidence type="ECO:0000313" key="7">
    <source>
        <dbReference type="Proteomes" id="UP000032141"/>
    </source>
</evidence>
<dbReference type="InterPro" id="IPR015410">
    <property type="entry name" value="DUF1985"/>
</dbReference>
<dbReference type="Pfam" id="PF09331">
    <property type="entry name" value="DUF1985"/>
    <property type="match status" value="1"/>
</dbReference>
<dbReference type="GO" id="GO:0006508">
    <property type="term" value="P:proteolysis"/>
    <property type="evidence" value="ECO:0007669"/>
    <property type="project" value="UniProtKB-KW"/>
</dbReference>
<evidence type="ECO:0000259" key="5">
    <source>
        <dbReference type="Pfam" id="PF09331"/>
    </source>
</evidence>
<organism evidence="6 7">
    <name type="scientific">Brassica oleracea var. oleracea</name>
    <dbReference type="NCBI Taxonomy" id="109376"/>
    <lineage>
        <taxon>Eukaryota</taxon>
        <taxon>Viridiplantae</taxon>
        <taxon>Streptophyta</taxon>
        <taxon>Embryophyta</taxon>
        <taxon>Tracheophyta</taxon>
        <taxon>Spermatophyta</taxon>
        <taxon>Magnoliopsida</taxon>
        <taxon>eudicotyledons</taxon>
        <taxon>Gunneridae</taxon>
        <taxon>Pentapetalae</taxon>
        <taxon>rosids</taxon>
        <taxon>malvids</taxon>
        <taxon>Brassicales</taxon>
        <taxon>Brassicaceae</taxon>
        <taxon>Brassiceae</taxon>
        <taxon>Brassica</taxon>
    </lineage>
</organism>
<feature type="domain" description="Ubiquitin-like protease family profile" evidence="4">
    <location>
        <begin position="324"/>
        <end position="354"/>
    </location>
</feature>
<dbReference type="EnsemblPlants" id="Bo3g127280.1">
    <property type="protein sequence ID" value="Bo3g127280.1"/>
    <property type="gene ID" value="Bo3g127280"/>
</dbReference>
<evidence type="ECO:0000256" key="2">
    <source>
        <dbReference type="ARBA" id="ARBA00022670"/>
    </source>
</evidence>
<evidence type="ECO:0000313" key="6">
    <source>
        <dbReference type="EnsemblPlants" id="Bo3g127280.1"/>
    </source>
</evidence>
<comment type="similarity">
    <text evidence="1">Belongs to the peptidase C48 family.</text>
</comment>
<dbReference type="GO" id="GO:0008234">
    <property type="term" value="F:cysteine-type peptidase activity"/>
    <property type="evidence" value="ECO:0007669"/>
    <property type="project" value="InterPro"/>
</dbReference>
<dbReference type="InterPro" id="IPR003653">
    <property type="entry name" value="Peptidase_C48_C"/>
</dbReference>
<feature type="domain" description="DUF1985" evidence="5">
    <location>
        <begin position="83"/>
        <end position="139"/>
    </location>
</feature>
<dbReference type="InterPro" id="IPR038765">
    <property type="entry name" value="Papain-like_cys_pep_sf"/>
</dbReference>
<dbReference type="HOGENOM" id="CLU_753062_0_0_1"/>
<dbReference type="SUPFAM" id="SSF54001">
    <property type="entry name" value="Cysteine proteinases"/>
    <property type="match status" value="1"/>
</dbReference>
<keyword evidence="3" id="KW-0378">Hydrolase</keyword>
<sequence>MSKANISSPNFQVGFKMFYWKHGISYHTCWTLHVALKKAHHDDEYEELKESKLGVFIKFQELVFDWASRLVHYMLGFQLDIKKKYENRKRLAYLAIFTGYIEGIKYSTPTRVSLARLVMELERFENYPWGRVAFKVLMDSVKGRDISGCYTINGFAQALQTRVINFVQEDIGQMFPKWELDVEDTPAENIIELIYQEKRDAALALCRAKSDRTRKLDASQQFPYTANFTVRVIIPNKKLYPGYNPFAPIDKKKLKELADWLKTCPRLHIDAWINVLRKRYDANPQHFRSERMCFLDHLFAQQWRFNFKDFKDSEPDQNRLGRRLPVNYADTHWIAMWISIPKRHIVVFDSICSSISPKELDVVMEPIL</sequence>
<dbReference type="AlphaFoldDB" id="A0A0D3BH57"/>
<reference evidence="6 7" key="1">
    <citation type="journal article" date="2014" name="Genome Biol.">
        <title>Transcriptome and methylome profiling reveals relics of genome dominance in the mesopolyploid Brassica oleracea.</title>
        <authorList>
            <person name="Parkin I.A."/>
            <person name="Koh C."/>
            <person name="Tang H."/>
            <person name="Robinson S.J."/>
            <person name="Kagale S."/>
            <person name="Clarke W.E."/>
            <person name="Town C.D."/>
            <person name="Nixon J."/>
            <person name="Krishnakumar V."/>
            <person name="Bidwell S.L."/>
            <person name="Denoeud F."/>
            <person name="Belcram H."/>
            <person name="Links M.G."/>
            <person name="Just J."/>
            <person name="Clarke C."/>
            <person name="Bender T."/>
            <person name="Huebert T."/>
            <person name="Mason A.S."/>
            <person name="Pires J.C."/>
            <person name="Barker G."/>
            <person name="Moore J."/>
            <person name="Walley P.G."/>
            <person name="Manoli S."/>
            <person name="Batley J."/>
            <person name="Edwards D."/>
            <person name="Nelson M.N."/>
            <person name="Wang X."/>
            <person name="Paterson A.H."/>
            <person name="King G."/>
            <person name="Bancroft I."/>
            <person name="Chalhoub B."/>
            <person name="Sharpe A.G."/>
        </authorList>
    </citation>
    <scope>NUCLEOTIDE SEQUENCE</scope>
    <source>
        <strain evidence="6 7">cv. TO1000</strain>
    </source>
</reference>
<accession>A0A0D3BH57</accession>